<dbReference type="InterPro" id="IPR050245">
    <property type="entry name" value="PrsA_foldase"/>
</dbReference>
<keyword evidence="1 4" id="KW-0413">Isomerase</keyword>
<evidence type="ECO:0000256" key="2">
    <source>
        <dbReference type="SAM" id="MobiDB-lite"/>
    </source>
</evidence>
<feature type="compositionally biased region" description="Basic residues" evidence="2">
    <location>
        <begin position="1"/>
        <end position="14"/>
    </location>
</feature>
<dbReference type="GO" id="GO:0003755">
    <property type="term" value="F:peptidyl-prolyl cis-trans isomerase activity"/>
    <property type="evidence" value="ECO:0007669"/>
    <property type="project" value="UniProtKB-KW"/>
</dbReference>
<dbReference type="Gene3D" id="1.10.4030.10">
    <property type="entry name" value="Porin chaperone SurA, peptide-binding domain"/>
    <property type="match status" value="1"/>
</dbReference>
<name>A0A656PQ27_UNCKA</name>
<sequence length="739" mass="84307">MKQKSMSSHHKPKVAAKDKSGEDWGQVFADIRQSLGFSGGSQKQKPLPEKPVRIQHEKKKPDKKGAEVPKEIPPQEIPPVQTIESIKAEEQSPESKPSRLPLPKIHLSKKKKIVLGVIIVAAFLIFRFREDIFAPWPPAPNVVAAYDGGRITIEDVEKHLASLVEDKATQMQLKSPQGYALIVQEMITDEIVKRWQATRKPDQDKEFSHVMKHITEEINLDELHAQMHKGQLGVTEGDIGAYYDANRKDFGDKTLTDVREEIKTKLQSEKEDQFVQNYITGLKNKASITRDPAVLVIPEPADWELRNYYDANKDKYLVKAQAVVFEIRIPKGADEKKAKEKAEQTLSKIRSGSDFGQVYQEITGSPLPQTGETRIKGENDPGYEEAIFRLDPQQISDVIVDKDSFVIAKLSSKQPERQQSFEEIRSQVQTAVLTETEKKYYTDNADRTLFTVNGKRFTLGEFWEEYQELPLSFLSSYAGTEGKQALVEKIIERLLLYEDSLSQVSQTETKERKDEMRLKVLAQMLEQEEVDEKIKVEDKDIQEYYNRNKPQFIKPAKSKVRQIVIRAGSSDNATDDEHKKAFDKANEAYKKLVPGPLKKGEDFASVAKQYSEDEATKDKGGEVAEWVEEEMDLMGEIVKHQYHEQVQAIPKGEIGPPFEANGYIYIVEVLDRSEPEQLTFEQSKEYIRERLTAEKHSELSQQLSSKLMKDAKVVIYTRTLKKIPKPQATSDNNAEPIQK</sequence>
<feature type="compositionally biased region" description="Basic and acidic residues" evidence="2">
    <location>
        <begin position="46"/>
        <end position="70"/>
    </location>
</feature>
<dbReference type="Pfam" id="PF13145">
    <property type="entry name" value="Rotamase_2"/>
    <property type="match status" value="1"/>
</dbReference>
<dbReference type="InterPro" id="IPR000297">
    <property type="entry name" value="PPIase_PpiC"/>
</dbReference>
<dbReference type="PANTHER" id="PTHR47245">
    <property type="entry name" value="PEPTIDYLPROLYL ISOMERASE"/>
    <property type="match status" value="1"/>
</dbReference>
<comment type="caution">
    <text evidence="4">The sequence shown here is derived from an EMBL/GenBank/DDBJ whole genome shotgun (WGS) entry which is preliminary data.</text>
</comment>
<proteinExistence type="predicted"/>
<dbReference type="Gene3D" id="3.10.50.40">
    <property type="match status" value="2"/>
</dbReference>
<dbReference type="InterPro" id="IPR027304">
    <property type="entry name" value="Trigger_fact/SurA_dom_sf"/>
</dbReference>
<dbReference type="PROSITE" id="PS50198">
    <property type="entry name" value="PPIC_PPIASE_2"/>
    <property type="match status" value="1"/>
</dbReference>
<dbReference type="SUPFAM" id="SSF109998">
    <property type="entry name" value="Triger factor/SurA peptide-binding domain-like"/>
    <property type="match status" value="1"/>
</dbReference>
<organism evidence="4 5">
    <name type="scientific">candidate division WWE3 bacterium</name>
    <dbReference type="NCBI Taxonomy" id="2053526"/>
    <lineage>
        <taxon>Bacteria</taxon>
        <taxon>Katanobacteria</taxon>
    </lineage>
</organism>
<accession>A0A656PQ27</accession>
<protein>
    <submittedName>
        <fullName evidence="4">Peptidyl-prolyl cis-trans isomerase</fullName>
    </submittedName>
</protein>
<dbReference type="Pfam" id="PF13616">
    <property type="entry name" value="Rotamase_3"/>
    <property type="match status" value="1"/>
</dbReference>
<evidence type="ECO:0000313" key="4">
    <source>
        <dbReference type="EMBL" id="HCQ40407.1"/>
    </source>
</evidence>
<evidence type="ECO:0000256" key="1">
    <source>
        <dbReference type="PROSITE-ProRule" id="PRU00278"/>
    </source>
</evidence>
<dbReference type="InterPro" id="IPR046357">
    <property type="entry name" value="PPIase_dom_sf"/>
</dbReference>
<dbReference type="Proteomes" id="UP000262056">
    <property type="component" value="Unassembled WGS sequence"/>
</dbReference>
<feature type="region of interest" description="Disordered" evidence="2">
    <location>
        <begin position="1"/>
        <end position="81"/>
    </location>
</feature>
<gene>
    <name evidence="4" type="ORF">DIU24_01700</name>
</gene>
<reference evidence="4 5" key="1">
    <citation type="journal article" date="2018" name="Nat. Biotechnol.">
        <title>A standardized bacterial taxonomy based on genome phylogeny substantially revises the tree of life.</title>
        <authorList>
            <person name="Parks D.H."/>
            <person name="Chuvochina M."/>
            <person name="Waite D.W."/>
            <person name="Rinke C."/>
            <person name="Skarshewski A."/>
            <person name="Chaumeil P.A."/>
            <person name="Hugenholtz P."/>
        </authorList>
    </citation>
    <scope>NUCLEOTIDE SEQUENCE [LARGE SCALE GENOMIC DNA]</scope>
    <source>
        <strain evidence="4">UBA12021</strain>
    </source>
</reference>
<keyword evidence="1" id="KW-0697">Rotamase</keyword>
<dbReference type="AlphaFoldDB" id="A0A656PQ27"/>
<evidence type="ECO:0000259" key="3">
    <source>
        <dbReference type="PROSITE" id="PS50198"/>
    </source>
</evidence>
<dbReference type="Gene3D" id="6.10.140.970">
    <property type="match status" value="1"/>
</dbReference>
<feature type="domain" description="PpiC" evidence="3">
    <location>
        <begin position="555"/>
        <end position="671"/>
    </location>
</feature>
<dbReference type="PANTHER" id="PTHR47245:SF2">
    <property type="entry name" value="PEPTIDYL-PROLYL CIS-TRANS ISOMERASE HP_0175-RELATED"/>
    <property type="match status" value="1"/>
</dbReference>
<evidence type="ECO:0000313" key="5">
    <source>
        <dbReference type="Proteomes" id="UP000262056"/>
    </source>
</evidence>
<dbReference type="EMBL" id="DQFB01000003">
    <property type="protein sequence ID" value="HCQ40407.1"/>
    <property type="molecule type" value="Genomic_DNA"/>
</dbReference>
<dbReference type="SUPFAM" id="SSF54534">
    <property type="entry name" value="FKBP-like"/>
    <property type="match status" value="2"/>
</dbReference>